<comment type="cofactor">
    <cofactor evidence="1 9">
        <name>heme b</name>
        <dbReference type="ChEBI" id="CHEBI:60344"/>
    </cofactor>
</comment>
<evidence type="ECO:0000256" key="9">
    <source>
        <dbReference type="RuleBase" id="RU003451"/>
    </source>
</evidence>
<evidence type="ECO:0000256" key="1">
    <source>
        <dbReference type="ARBA" id="ARBA00001970"/>
    </source>
</evidence>
<dbReference type="GO" id="GO:0046872">
    <property type="term" value="F:metal ion binding"/>
    <property type="evidence" value="ECO:0007669"/>
    <property type="project" value="UniProtKB-KW"/>
</dbReference>
<dbReference type="GO" id="GO:0004601">
    <property type="term" value="F:peroxidase activity"/>
    <property type="evidence" value="ECO:0007669"/>
    <property type="project" value="UniProtKB-KW"/>
</dbReference>
<dbReference type="NCBIfam" id="NF011635">
    <property type="entry name" value="PRK15061.1"/>
    <property type="match status" value="1"/>
</dbReference>
<dbReference type="NCBIfam" id="TIGR00198">
    <property type="entry name" value="cat_per_HPI"/>
    <property type="match status" value="1"/>
</dbReference>
<keyword evidence="6 9" id="KW-0408">Iron</keyword>
<keyword evidence="4 9" id="KW-0479">Metal-binding</keyword>
<dbReference type="EMBL" id="JALLBG020000278">
    <property type="protein sequence ID" value="KAL3757001.1"/>
    <property type="molecule type" value="Genomic_DNA"/>
</dbReference>
<feature type="domain" description="Plant heme peroxidase family profile" evidence="10">
    <location>
        <begin position="225"/>
        <end position="507"/>
    </location>
</feature>
<evidence type="ECO:0000256" key="4">
    <source>
        <dbReference type="ARBA" id="ARBA00022723"/>
    </source>
</evidence>
<evidence type="ECO:0000256" key="5">
    <source>
        <dbReference type="ARBA" id="ARBA00023002"/>
    </source>
</evidence>
<dbReference type="Gene3D" id="1.10.420.10">
    <property type="entry name" value="Peroxidase, domain 2"/>
    <property type="match status" value="2"/>
</dbReference>
<dbReference type="Pfam" id="PF00141">
    <property type="entry name" value="peroxidase"/>
    <property type="match status" value="2"/>
</dbReference>
<dbReference type="InterPro" id="IPR019794">
    <property type="entry name" value="Peroxidases_AS"/>
</dbReference>
<keyword evidence="2 9" id="KW-0575">Peroxidase</keyword>
<proteinExistence type="inferred from homology"/>
<evidence type="ECO:0000256" key="6">
    <source>
        <dbReference type="ARBA" id="ARBA00023004"/>
    </source>
</evidence>
<gene>
    <name evidence="11" type="ORF">ACHAWU_003885</name>
</gene>
<dbReference type="Gene3D" id="1.10.520.10">
    <property type="match status" value="2"/>
</dbReference>
<protein>
    <recommendedName>
        <fullName evidence="9">Catalase-peroxidase</fullName>
        <ecNumber evidence="9">1.11.1.21</ecNumber>
    </recommendedName>
</protein>
<dbReference type="EC" id="1.11.1.21" evidence="9"/>
<keyword evidence="5 9" id="KW-0560">Oxidoreductase</keyword>
<dbReference type="InterPro" id="IPR002016">
    <property type="entry name" value="Haem_peroxidase"/>
</dbReference>
<evidence type="ECO:0000256" key="2">
    <source>
        <dbReference type="ARBA" id="ARBA00022559"/>
    </source>
</evidence>
<dbReference type="InterPro" id="IPR019793">
    <property type="entry name" value="Peroxidases_heam-ligand_BS"/>
</dbReference>
<dbReference type="Proteomes" id="UP001530293">
    <property type="component" value="Unassembled WGS sequence"/>
</dbReference>
<keyword evidence="3 9" id="KW-0349">Heme</keyword>
<evidence type="ECO:0000256" key="3">
    <source>
        <dbReference type="ARBA" id="ARBA00022617"/>
    </source>
</evidence>
<reference evidence="11 12" key="1">
    <citation type="submission" date="2024-10" db="EMBL/GenBank/DDBJ databases">
        <title>Updated reference genomes for cyclostephanoid diatoms.</title>
        <authorList>
            <person name="Roberts W.R."/>
            <person name="Alverson A.J."/>
        </authorList>
    </citation>
    <scope>NUCLEOTIDE SEQUENCE [LARGE SCALE GENOMIC DNA]</scope>
    <source>
        <strain evidence="11 12">AJA232-27</strain>
    </source>
</reference>
<comment type="catalytic activity">
    <reaction evidence="9">
        <text>H2O2 + AH2 = A + 2 H2O</text>
        <dbReference type="Rhea" id="RHEA:30275"/>
        <dbReference type="ChEBI" id="CHEBI:13193"/>
        <dbReference type="ChEBI" id="CHEBI:15377"/>
        <dbReference type="ChEBI" id="CHEBI:16240"/>
        <dbReference type="ChEBI" id="CHEBI:17499"/>
        <dbReference type="EC" id="1.11.1.21"/>
    </reaction>
</comment>
<comment type="similarity">
    <text evidence="9">Belongs to the peroxidase family. Peroxidase/catalase subfamily.</text>
</comment>
<organism evidence="11 12">
    <name type="scientific">Discostella pseudostelligera</name>
    <dbReference type="NCBI Taxonomy" id="259834"/>
    <lineage>
        <taxon>Eukaryota</taxon>
        <taxon>Sar</taxon>
        <taxon>Stramenopiles</taxon>
        <taxon>Ochrophyta</taxon>
        <taxon>Bacillariophyta</taxon>
        <taxon>Coscinodiscophyceae</taxon>
        <taxon>Thalassiosirophycidae</taxon>
        <taxon>Stephanodiscales</taxon>
        <taxon>Stephanodiscaceae</taxon>
        <taxon>Discostella</taxon>
    </lineage>
</organism>
<comment type="catalytic activity">
    <reaction evidence="8 9">
        <text>2 H2O2 = O2 + 2 H2O</text>
        <dbReference type="Rhea" id="RHEA:20309"/>
        <dbReference type="ChEBI" id="CHEBI:15377"/>
        <dbReference type="ChEBI" id="CHEBI:15379"/>
        <dbReference type="ChEBI" id="CHEBI:16240"/>
        <dbReference type="EC" id="1.11.1.21"/>
    </reaction>
</comment>
<comment type="caution">
    <text evidence="11">The sequence shown here is derived from an EMBL/GenBank/DDBJ whole genome shotgun (WGS) entry which is preliminary data.</text>
</comment>
<sequence>MLMSGENGGNSFEWRKWREDFGGASIQIQIQNQKIATMTSPDGCPYYHPTNSSNISSSNNDDPTTMMKKKPMTVRDWWPDSLDLRILHQDPLDARPSHVPHPSSATVAAAASAATTSFSSSTASYTSYATKFAKLDLHALRNDIYKSLTTTSHPAWPADYGHYGPLMIRLAWHSAGTYRVFDGRGGGGSANIRLPPLNSWPDNGNLDKACRYILWPIKRKYGQSISWADLIILAGNVAIESMMGESWGSVQPLWFGGGRMDAFAPEEDVNWGHEPEWLKDDRHHQQQCSSNGESSTGLEEPLGAVQMGLIYVNPEGPGGNPDILASAKDIRETFSRMGMNDMETVALIAGGHTFGKAHGAANPSKYVGREPEGASIDQMGLGWKNSFQTGRGADAITSGLEGAWTANPTKWDNGYFDLLYKYDWTQSKSPGGATQWVPNADSINANGGLDAVATVPDAHHGDVKHLPIMFTTDLALRYDPIYGPISKQFHLNPDLFTVEFKKAWYKLCHRDMGPISRHLGPYLPDETLIWQDPIPLAHYGTINANDIRNLKASIMDVIYSSKISISDLVKAAWASASTYRCTDHRGGANGGRIRLLPQKNWEVNDTTSLDRVIAVLEDIQACFNDHHKQSNSNTQVSFADLVILAGNVAIEEAARRAGHSNVRVPFVAGRTDALQSETDINSFQVLQPVTDGFRNYDGKDARPEVMLVDRAHLLSLKTPEMVVLLGGLRVLNANADASSLVGVLTDRPEALTNDFFTNLLDEYTTWSPVGDDGKVFCGVRPTGKPWKASRVDLVMGSNAQLRAISEAYASVDSSNHFVNDFVRAWTKVMMLDRFDLLRIPNDDGITTETVFLWSSKRNVSKL</sequence>
<accession>A0ABD3M2P6</accession>
<dbReference type="PANTHER" id="PTHR30555:SF0">
    <property type="entry name" value="CATALASE-PEROXIDASE"/>
    <property type="match status" value="1"/>
</dbReference>
<dbReference type="PRINTS" id="PR00458">
    <property type="entry name" value="PEROXIDASE"/>
</dbReference>
<keyword evidence="7 9" id="KW-0376">Hydrogen peroxide</keyword>
<dbReference type="PROSITE" id="PS00436">
    <property type="entry name" value="PEROXIDASE_2"/>
    <property type="match status" value="1"/>
</dbReference>
<dbReference type="AlphaFoldDB" id="A0ABD3M2P6"/>
<dbReference type="InterPro" id="IPR000763">
    <property type="entry name" value="Catalase_peroxidase"/>
</dbReference>
<evidence type="ECO:0000313" key="12">
    <source>
        <dbReference type="Proteomes" id="UP001530293"/>
    </source>
</evidence>
<evidence type="ECO:0000259" key="10">
    <source>
        <dbReference type="PROSITE" id="PS50873"/>
    </source>
</evidence>
<dbReference type="InterPro" id="IPR010255">
    <property type="entry name" value="Haem_peroxidase_sf"/>
</dbReference>
<dbReference type="PRINTS" id="PR00460">
    <property type="entry name" value="BPEROXIDASE"/>
</dbReference>
<evidence type="ECO:0000313" key="11">
    <source>
        <dbReference type="EMBL" id="KAL3757001.1"/>
    </source>
</evidence>
<name>A0ABD3M2P6_9STRA</name>
<evidence type="ECO:0000256" key="8">
    <source>
        <dbReference type="ARBA" id="ARBA00049145"/>
    </source>
</evidence>
<dbReference type="GO" id="GO:0042744">
    <property type="term" value="P:hydrogen peroxide catabolic process"/>
    <property type="evidence" value="ECO:0007669"/>
    <property type="project" value="UniProtKB-KW"/>
</dbReference>
<dbReference type="PANTHER" id="PTHR30555">
    <property type="entry name" value="HYDROPEROXIDASE I, BIFUNCTIONAL CATALASE-PEROXIDASE"/>
    <property type="match status" value="1"/>
</dbReference>
<dbReference type="PROSITE" id="PS50873">
    <property type="entry name" value="PEROXIDASE_4"/>
    <property type="match status" value="1"/>
</dbReference>
<dbReference type="PROSITE" id="PS00435">
    <property type="entry name" value="PEROXIDASE_1"/>
    <property type="match status" value="1"/>
</dbReference>
<dbReference type="SUPFAM" id="SSF48113">
    <property type="entry name" value="Heme-dependent peroxidases"/>
    <property type="match status" value="2"/>
</dbReference>
<evidence type="ECO:0000256" key="7">
    <source>
        <dbReference type="ARBA" id="ARBA00023324"/>
    </source>
</evidence>
<keyword evidence="12" id="KW-1185">Reference proteome</keyword>